<evidence type="ECO:0000313" key="2">
    <source>
        <dbReference type="EMBL" id="MQM71879.1"/>
    </source>
</evidence>
<dbReference type="Pfam" id="PF01592">
    <property type="entry name" value="NifU_N"/>
    <property type="match status" value="1"/>
</dbReference>
<comment type="caution">
    <text evidence="2">The sequence shown here is derived from an EMBL/GenBank/DDBJ whole genome shotgun (WGS) entry which is preliminary data.</text>
</comment>
<dbReference type="Gene3D" id="3.90.1010.10">
    <property type="match status" value="1"/>
</dbReference>
<evidence type="ECO:0000259" key="1">
    <source>
        <dbReference type="Pfam" id="PF01592"/>
    </source>
</evidence>
<dbReference type="SUPFAM" id="SSF82649">
    <property type="entry name" value="SufE/NifU"/>
    <property type="match status" value="1"/>
</dbReference>
<dbReference type="GO" id="GO:0016226">
    <property type="term" value="P:iron-sulfur cluster assembly"/>
    <property type="evidence" value="ECO:0007669"/>
    <property type="project" value="InterPro"/>
</dbReference>
<dbReference type="GO" id="GO:0005506">
    <property type="term" value="F:iron ion binding"/>
    <property type="evidence" value="ECO:0007669"/>
    <property type="project" value="InterPro"/>
</dbReference>
<reference evidence="2" key="1">
    <citation type="journal article" date="2020" name="Appl. Environ. Microbiol.">
        <title>Medium-Chain Fatty Acid Synthesis by 'Candidatus Weimeria bifida' gen. nov., sp. nov., and 'Candidatus Pseudoramibacter fermentans' sp. nov.</title>
        <authorList>
            <person name="Scarborough M.J."/>
            <person name="Myers K.S."/>
            <person name="Donohue T.J."/>
            <person name="Noguera D.R."/>
        </authorList>
    </citation>
    <scope>NUCLEOTIDE SEQUENCE</scope>
    <source>
        <strain evidence="2">EUB1.1</strain>
    </source>
</reference>
<protein>
    <submittedName>
        <fullName evidence="2">SUF system NifU family Fe-S cluster assembly protein</fullName>
    </submittedName>
</protein>
<dbReference type="EMBL" id="VOGB01000003">
    <property type="protein sequence ID" value="MQM71879.1"/>
    <property type="molecule type" value="Genomic_DNA"/>
</dbReference>
<feature type="domain" description="NIF system FeS cluster assembly NifU N-terminal" evidence="1">
    <location>
        <begin position="7"/>
        <end position="109"/>
    </location>
</feature>
<proteinExistence type="predicted"/>
<dbReference type="PANTHER" id="PTHR10093">
    <property type="entry name" value="IRON-SULFUR CLUSTER ASSEMBLY ENZYME NIFU HOMOLOG"/>
    <property type="match status" value="1"/>
</dbReference>
<dbReference type="Proteomes" id="UP000473648">
    <property type="component" value="Unassembled WGS sequence"/>
</dbReference>
<accession>A0A6L5GNM2</accession>
<organism evidence="2 3">
    <name type="scientific">Candidatus Pseudoramibacter fermentans</name>
    <dbReference type="NCBI Taxonomy" id="2594427"/>
    <lineage>
        <taxon>Bacteria</taxon>
        <taxon>Bacillati</taxon>
        <taxon>Bacillota</taxon>
        <taxon>Clostridia</taxon>
        <taxon>Eubacteriales</taxon>
        <taxon>Eubacteriaceae</taxon>
        <taxon>Pseudoramibacter</taxon>
    </lineage>
</organism>
<evidence type="ECO:0000313" key="3">
    <source>
        <dbReference type="Proteomes" id="UP000473648"/>
    </source>
</evidence>
<sequence length="157" mass="17470">MNNRTFYNEVLTEHNLHPAHKHELEDANMTCEGLNPSCGDDIWVHLDVDDNGIIQKGAFEGDGCAISQASADMMFDLIIGKTKEEALRLADLFLKMIKEGHLSDEEMDELEEAASLQDIAHMPARVKCAVLGWHTLKEMLTGEADQANPQPVSTENH</sequence>
<dbReference type="NCBIfam" id="TIGR01994">
    <property type="entry name" value="SUF_scaf_2"/>
    <property type="match status" value="1"/>
</dbReference>
<dbReference type="GO" id="GO:0051536">
    <property type="term" value="F:iron-sulfur cluster binding"/>
    <property type="evidence" value="ECO:0007669"/>
    <property type="project" value="InterPro"/>
</dbReference>
<gene>
    <name evidence="2" type="ORF">FRC53_00275</name>
</gene>
<name>A0A6L5GNM2_9FIRM</name>
<dbReference type="InterPro" id="IPR002871">
    <property type="entry name" value="NIF_FeS_clus_asmbl_NifU_N"/>
</dbReference>
<dbReference type="AlphaFoldDB" id="A0A6L5GNM2"/>
<dbReference type="CDD" id="cd06664">
    <property type="entry name" value="IscU_like"/>
    <property type="match status" value="1"/>
</dbReference>
<keyword evidence="3" id="KW-1185">Reference proteome</keyword>